<evidence type="ECO:0000313" key="3">
    <source>
        <dbReference type="EMBL" id="MBD7956946.1"/>
    </source>
</evidence>
<dbReference type="CDD" id="cd00060">
    <property type="entry name" value="FHA"/>
    <property type="match status" value="1"/>
</dbReference>
<dbReference type="InterPro" id="IPR008984">
    <property type="entry name" value="SMAD_FHA_dom_sf"/>
</dbReference>
<dbReference type="PROSITE" id="PS50006">
    <property type="entry name" value="FHA_DOMAIN"/>
    <property type="match status" value="1"/>
</dbReference>
<gene>
    <name evidence="3" type="ORF">H9651_04805</name>
</gene>
<organism evidence="3 4">
    <name type="scientific">Microbacterium pullorum</name>
    <dbReference type="NCBI Taxonomy" id="2762236"/>
    <lineage>
        <taxon>Bacteria</taxon>
        <taxon>Bacillati</taxon>
        <taxon>Actinomycetota</taxon>
        <taxon>Actinomycetes</taxon>
        <taxon>Micrococcales</taxon>
        <taxon>Microbacteriaceae</taxon>
        <taxon>Microbacterium</taxon>
    </lineage>
</organism>
<evidence type="ECO:0000313" key="4">
    <source>
        <dbReference type="Proteomes" id="UP000648352"/>
    </source>
</evidence>
<proteinExistence type="predicted"/>
<dbReference type="RefSeq" id="WP_191717940.1">
    <property type="nucleotide sequence ID" value="NZ_JACSQP010000002.1"/>
</dbReference>
<keyword evidence="1" id="KW-0597">Phosphoprotein</keyword>
<reference evidence="3 4" key="1">
    <citation type="submission" date="2020-08" db="EMBL/GenBank/DDBJ databases">
        <title>A Genomic Blueprint of the Chicken Gut Microbiome.</title>
        <authorList>
            <person name="Gilroy R."/>
            <person name="Ravi A."/>
            <person name="Getino M."/>
            <person name="Pursley I."/>
            <person name="Horton D.L."/>
            <person name="Alikhan N.-F."/>
            <person name="Baker D."/>
            <person name="Gharbi K."/>
            <person name="Hall N."/>
            <person name="Watson M."/>
            <person name="Adriaenssens E.M."/>
            <person name="Foster-Nyarko E."/>
            <person name="Jarju S."/>
            <person name="Secka A."/>
            <person name="Antonio M."/>
            <person name="Oren A."/>
            <person name="Chaudhuri R."/>
            <person name="La Ragione R.M."/>
            <person name="Hildebrand F."/>
            <person name="Pallen M.J."/>
        </authorList>
    </citation>
    <scope>NUCLEOTIDE SEQUENCE [LARGE SCALE GENOMIC DNA]</scope>
    <source>
        <strain evidence="3 4">Sa4CUA7</strain>
    </source>
</reference>
<feature type="domain" description="FHA" evidence="2">
    <location>
        <begin position="279"/>
        <end position="338"/>
    </location>
</feature>
<evidence type="ECO:0000256" key="1">
    <source>
        <dbReference type="ARBA" id="ARBA00022553"/>
    </source>
</evidence>
<dbReference type="Gene3D" id="2.60.200.20">
    <property type="match status" value="1"/>
</dbReference>
<dbReference type="Proteomes" id="UP000648352">
    <property type="component" value="Unassembled WGS sequence"/>
</dbReference>
<comment type="caution">
    <text evidence="3">The sequence shown here is derived from an EMBL/GenBank/DDBJ whole genome shotgun (WGS) entry which is preliminary data.</text>
</comment>
<dbReference type="EMBL" id="JACSQP010000002">
    <property type="protein sequence ID" value="MBD7956946.1"/>
    <property type="molecule type" value="Genomic_DNA"/>
</dbReference>
<protein>
    <submittedName>
        <fullName evidence="3">FHA domain-containing protein</fullName>
    </submittedName>
</protein>
<name>A0ABR8S0C2_9MICO</name>
<keyword evidence="4" id="KW-1185">Reference proteome</keyword>
<sequence>MAEWSYAAGDLPAILTGRLALLFAGPQAAPAARSVLAAARPEDTWDTALDVVLRAGLAGAPDLFAGQLDGTTLTGIVRGAVRMTVHHEDGRTTEMTGAGLRTWQEFHLVGVASFAVDAGPTAGAHRPAGLGPLAVSQLACRVAPATTDPGLTLEFSDTLFEQTPELAPGLVAALDSAPATGRYDDLFGATIHFGVEAAAVRPPDEDAEQMPPAPVPADEPASAVSGIVCVAGHPNPLERDACTRCGASLADAAVARVPSPDLGTVVLPDGRAVALAGTLLIGRSPRADRTDGDGIPTLVSIDDRDVSRTHVRIRTEGWQVLLEDLGSTNGTVFTAVGMGPRRIRPGESVLVTDGSVADLGTGSRIGFAGLP</sequence>
<dbReference type="InterPro" id="IPR000253">
    <property type="entry name" value="FHA_dom"/>
</dbReference>
<accession>A0ABR8S0C2</accession>
<dbReference type="Pfam" id="PF00498">
    <property type="entry name" value="FHA"/>
    <property type="match status" value="1"/>
</dbReference>
<evidence type="ECO:0000259" key="2">
    <source>
        <dbReference type="PROSITE" id="PS50006"/>
    </source>
</evidence>
<dbReference type="SUPFAM" id="SSF49879">
    <property type="entry name" value="SMAD/FHA domain"/>
    <property type="match status" value="1"/>
</dbReference>